<comment type="caution">
    <text evidence="2">The sequence shown here is derived from an EMBL/GenBank/DDBJ whole genome shotgun (WGS) entry which is preliminary data.</text>
</comment>
<dbReference type="EMBL" id="BAAAZG010000038">
    <property type="protein sequence ID" value="GAA4084763.1"/>
    <property type="molecule type" value="Genomic_DNA"/>
</dbReference>
<protein>
    <recommendedName>
        <fullName evidence="1">Tetrapyrrole biosynthesis uroporphyrinogen III synthase domain-containing protein</fullName>
    </recommendedName>
</protein>
<gene>
    <name evidence="2" type="ORF">GCM10022214_50830</name>
</gene>
<dbReference type="Proteomes" id="UP001500683">
    <property type="component" value="Unassembled WGS sequence"/>
</dbReference>
<reference evidence="3" key="1">
    <citation type="journal article" date="2019" name="Int. J. Syst. Evol. Microbiol.">
        <title>The Global Catalogue of Microorganisms (GCM) 10K type strain sequencing project: providing services to taxonomists for standard genome sequencing and annotation.</title>
        <authorList>
            <consortium name="The Broad Institute Genomics Platform"/>
            <consortium name="The Broad Institute Genome Sequencing Center for Infectious Disease"/>
            <person name="Wu L."/>
            <person name="Ma J."/>
        </authorList>
    </citation>
    <scope>NUCLEOTIDE SEQUENCE [LARGE SCALE GENOMIC DNA]</scope>
    <source>
        <strain evidence="3">JCM 16702</strain>
    </source>
</reference>
<accession>A0ABP7WAG4</accession>
<name>A0ABP7WAG4_9ACTN</name>
<dbReference type="CDD" id="cd06578">
    <property type="entry name" value="HemD"/>
    <property type="match status" value="1"/>
</dbReference>
<evidence type="ECO:0000313" key="3">
    <source>
        <dbReference type="Proteomes" id="UP001500683"/>
    </source>
</evidence>
<dbReference type="RefSeq" id="WP_344952330.1">
    <property type="nucleotide sequence ID" value="NZ_BAAAZG010000038.1"/>
</dbReference>
<dbReference type="Pfam" id="PF02602">
    <property type="entry name" value="HEM4"/>
    <property type="match status" value="1"/>
</dbReference>
<dbReference type="PANTHER" id="PTHR40082">
    <property type="entry name" value="BLR5956 PROTEIN"/>
    <property type="match status" value="1"/>
</dbReference>
<dbReference type="InterPro" id="IPR003754">
    <property type="entry name" value="4pyrrol_synth_uPrphyn_synth"/>
</dbReference>
<proteinExistence type="predicted"/>
<sequence length="281" mass="29327">MQQVSGAPPCGRLDGWHVLVPRAAHQAGELSRCLRRYGAVPWEVAMIAVEPPRRMASLDRALTRLREGAYAWVVFTSVNSVQAVARRLAARGLDGQTLNTAKVAAVGDRTAAELVRLGVRVDLVPGGEQSAEGLLACEALRRTPDAPGRVLLPHSDIARDTLAVGLSERGWQCDAVVAYRTVAAAAPPADVVTAIADGRFDAVAFTSSSTVRNLLALAAAPPPSTVIAAIGRQTAETAREHGLRVHAIARRPSAGELVAALAGYAASAGHILSPRGAPFPA</sequence>
<dbReference type="InterPro" id="IPR039793">
    <property type="entry name" value="UROS/Hem4"/>
</dbReference>
<dbReference type="PANTHER" id="PTHR40082:SF1">
    <property type="entry name" value="BLR5956 PROTEIN"/>
    <property type="match status" value="1"/>
</dbReference>
<dbReference type="Gene3D" id="3.40.50.10090">
    <property type="match status" value="2"/>
</dbReference>
<dbReference type="SUPFAM" id="SSF69618">
    <property type="entry name" value="HemD-like"/>
    <property type="match status" value="1"/>
</dbReference>
<feature type="domain" description="Tetrapyrrole biosynthesis uroporphyrinogen III synthase" evidence="1">
    <location>
        <begin position="29"/>
        <end position="258"/>
    </location>
</feature>
<evidence type="ECO:0000259" key="1">
    <source>
        <dbReference type="Pfam" id="PF02602"/>
    </source>
</evidence>
<dbReference type="InterPro" id="IPR036108">
    <property type="entry name" value="4pyrrol_syn_uPrphyn_synt_sf"/>
</dbReference>
<organism evidence="2 3">
    <name type="scientific">Actinomadura miaoliensis</name>
    <dbReference type="NCBI Taxonomy" id="430685"/>
    <lineage>
        <taxon>Bacteria</taxon>
        <taxon>Bacillati</taxon>
        <taxon>Actinomycetota</taxon>
        <taxon>Actinomycetes</taxon>
        <taxon>Streptosporangiales</taxon>
        <taxon>Thermomonosporaceae</taxon>
        <taxon>Actinomadura</taxon>
    </lineage>
</organism>
<keyword evidence="3" id="KW-1185">Reference proteome</keyword>
<evidence type="ECO:0000313" key="2">
    <source>
        <dbReference type="EMBL" id="GAA4084763.1"/>
    </source>
</evidence>